<protein>
    <submittedName>
        <fullName evidence="7">Sodium channel protein type 11 subunit alpha</fullName>
    </submittedName>
</protein>
<dbReference type="AlphaFoldDB" id="X6N7Q6"/>
<feature type="domain" description="Ion transport" evidence="6">
    <location>
        <begin position="13"/>
        <end position="186"/>
    </location>
</feature>
<keyword evidence="8" id="KW-1185">Reference proteome</keyword>
<feature type="transmembrane region" description="Helical" evidence="5">
    <location>
        <begin position="86"/>
        <end position="115"/>
    </location>
</feature>
<feature type="transmembrane region" description="Helical" evidence="5">
    <location>
        <begin position="313"/>
        <end position="331"/>
    </location>
</feature>
<keyword evidence="2 5" id="KW-0812">Transmembrane</keyword>
<evidence type="ECO:0000313" key="8">
    <source>
        <dbReference type="Proteomes" id="UP000023152"/>
    </source>
</evidence>
<name>X6N7Q6_RETFI</name>
<evidence type="ECO:0000256" key="1">
    <source>
        <dbReference type="ARBA" id="ARBA00004141"/>
    </source>
</evidence>
<evidence type="ECO:0000256" key="4">
    <source>
        <dbReference type="ARBA" id="ARBA00023136"/>
    </source>
</evidence>
<dbReference type="InterPro" id="IPR005821">
    <property type="entry name" value="Ion_trans_dom"/>
</dbReference>
<dbReference type="OMA" id="IVISCAN"/>
<feature type="transmembrane region" description="Helical" evidence="5">
    <location>
        <begin position="158"/>
        <end position="182"/>
    </location>
</feature>
<dbReference type="InterPro" id="IPR043203">
    <property type="entry name" value="VGCC_Ca_Na"/>
</dbReference>
<keyword evidence="4 5" id="KW-0472">Membrane</keyword>
<feature type="transmembrane region" description="Helical" evidence="5">
    <location>
        <begin position="522"/>
        <end position="552"/>
    </location>
</feature>
<dbReference type="GO" id="GO:0005248">
    <property type="term" value="F:voltage-gated sodium channel activity"/>
    <property type="evidence" value="ECO:0007669"/>
    <property type="project" value="TreeGrafter"/>
</dbReference>
<feature type="transmembrane region" description="Helical" evidence="5">
    <location>
        <begin position="338"/>
        <end position="357"/>
    </location>
</feature>
<feature type="transmembrane region" description="Helical" evidence="5">
    <location>
        <begin position="127"/>
        <end position="146"/>
    </location>
</feature>
<dbReference type="OrthoDB" id="2984333at2759"/>
<dbReference type="Gene3D" id="1.10.287.70">
    <property type="match status" value="2"/>
</dbReference>
<dbReference type="PANTHER" id="PTHR10037">
    <property type="entry name" value="VOLTAGE-GATED CATION CHANNEL CALCIUM AND SODIUM"/>
    <property type="match status" value="1"/>
</dbReference>
<feature type="transmembrane region" description="Helical" evidence="5">
    <location>
        <begin position="640"/>
        <end position="664"/>
    </location>
</feature>
<evidence type="ECO:0000313" key="7">
    <source>
        <dbReference type="EMBL" id="ETO22320.1"/>
    </source>
</evidence>
<dbReference type="InterPro" id="IPR027359">
    <property type="entry name" value="Volt_channel_dom_sf"/>
</dbReference>
<keyword evidence="7" id="KW-0813">Transport</keyword>
<feature type="transmembrane region" description="Helical" evidence="5">
    <location>
        <begin position="480"/>
        <end position="501"/>
    </location>
</feature>
<dbReference type="Gene3D" id="1.20.120.350">
    <property type="entry name" value="Voltage-gated potassium channels. Chain C"/>
    <property type="match status" value="4"/>
</dbReference>
<dbReference type="PANTHER" id="PTHR10037:SF62">
    <property type="entry name" value="SODIUM CHANNEL PROTEIN 60E"/>
    <property type="match status" value="1"/>
</dbReference>
<dbReference type="Proteomes" id="UP000023152">
    <property type="component" value="Unassembled WGS sequence"/>
</dbReference>
<dbReference type="SUPFAM" id="SSF81324">
    <property type="entry name" value="Voltage-gated potassium channels"/>
    <property type="match status" value="4"/>
</dbReference>
<dbReference type="EMBL" id="ASPP01010833">
    <property type="protein sequence ID" value="ETO22320.1"/>
    <property type="molecule type" value="Genomic_DNA"/>
</dbReference>
<feature type="transmembrane region" description="Helical" evidence="5">
    <location>
        <begin position="20"/>
        <end position="38"/>
    </location>
</feature>
<keyword evidence="7" id="KW-0407">Ion channel</keyword>
<feature type="domain" description="Ion transport" evidence="6">
    <location>
        <begin position="467"/>
        <end position="674"/>
    </location>
</feature>
<feature type="transmembrane region" description="Helical" evidence="5">
    <location>
        <begin position="282"/>
        <end position="301"/>
    </location>
</feature>
<keyword evidence="7" id="KW-0406">Ion transport</keyword>
<dbReference type="FunFam" id="1.10.287.70:FF:000117">
    <property type="entry name" value="Voltage-gated Ca2+ channel, alpha subunit"/>
    <property type="match status" value="1"/>
</dbReference>
<feature type="transmembrane region" description="Helical" evidence="5">
    <location>
        <begin position="752"/>
        <end position="777"/>
    </location>
</feature>
<keyword evidence="3 5" id="KW-1133">Transmembrane helix</keyword>
<comment type="caution">
    <text evidence="7">The sequence shown here is derived from an EMBL/GenBank/DDBJ whole genome shotgun (WGS) entry which is preliminary data.</text>
</comment>
<dbReference type="GO" id="GO:0001518">
    <property type="term" value="C:voltage-gated sodium channel complex"/>
    <property type="evidence" value="ECO:0007669"/>
    <property type="project" value="TreeGrafter"/>
</dbReference>
<dbReference type="Pfam" id="PF00520">
    <property type="entry name" value="Ion_trans"/>
    <property type="match status" value="4"/>
</dbReference>
<feature type="domain" description="Ion transport" evidence="6">
    <location>
        <begin position="723"/>
        <end position="777"/>
    </location>
</feature>
<proteinExistence type="predicted"/>
<organism evidence="7 8">
    <name type="scientific">Reticulomyxa filosa</name>
    <dbReference type="NCBI Taxonomy" id="46433"/>
    <lineage>
        <taxon>Eukaryota</taxon>
        <taxon>Sar</taxon>
        <taxon>Rhizaria</taxon>
        <taxon>Retaria</taxon>
        <taxon>Foraminifera</taxon>
        <taxon>Monothalamids</taxon>
        <taxon>Reticulomyxidae</taxon>
        <taxon>Reticulomyxa</taxon>
    </lineage>
</organism>
<accession>X6N7Q6</accession>
<evidence type="ECO:0000259" key="6">
    <source>
        <dbReference type="Pfam" id="PF00520"/>
    </source>
</evidence>
<evidence type="ECO:0000256" key="5">
    <source>
        <dbReference type="SAM" id="Phobius"/>
    </source>
</evidence>
<evidence type="ECO:0000256" key="3">
    <source>
        <dbReference type="ARBA" id="ARBA00022989"/>
    </source>
</evidence>
<comment type="subcellular location">
    <subcellularLocation>
        <location evidence="1">Membrane</location>
        <topology evidence="1">Multi-pass membrane protein</topology>
    </subcellularLocation>
</comment>
<reference evidence="7 8" key="1">
    <citation type="journal article" date="2013" name="Curr. Biol.">
        <title>The Genome of the Foraminiferan Reticulomyxa filosa.</title>
        <authorList>
            <person name="Glockner G."/>
            <person name="Hulsmann N."/>
            <person name="Schleicher M."/>
            <person name="Noegel A.A."/>
            <person name="Eichinger L."/>
            <person name="Gallinger C."/>
            <person name="Pawlowski J."/>
            <person name="Sierra R."/>
            <person name="Euteneuer U."/>
            <person name="Pillet L."/>
            <person name="Moustafa A."/>
            <person name="Platzer M."/>
            <person name="Groth M."/>
            <person name="Szafranski K."/>
            <person name="Schliwa M."/>
        </authorList>
    </citation>
    <scope>NUCLEOTIDE SEQUENCE [LARGE SCALE GENOMIC DNA]</scope>
</reference>
<feature type="non-terminal residue" evidence="7">
    <location>
        <position position="780"/>
    </location>
</feature>
<evidence type="ECO:0000256" key="2">
    <source>
        <dbReference type="ARBA" id="ARBA00022692"/>
    </source>
</evidence>
<gene>
    <name evidence="7" type="ORF">RFI_14879</name>
</gene>
<sequence>MYIICSLENDRSKAYFKEAWNIFDFLIVIVSLIDLFALPNVNLQATTLRAFRVFRVFRAFRTFRLLQQFEVLRLLLDLVLESIAEVSWLTVILFIFMFMFATLGMSLFGTAVTQLPSPRGPWKFDTFYSAMISVFILITGDSWSSMMYDAVDAVGYGAILYFIVVICFGTYIVMNLFMAVLISHLHADDAKAKFLSEDCATYAKDLQMKRDAMTGEPLLTKNECLMRLVTKLQRTEYLVKHRQTQRERKHLRDKDKLEGISCGLFPPDSVFRKKVHALVMHPAFDICVHVLILANCGFLAADQPERKTHNRQLFLIVDIIFTVIFVVEMILKNIALGCFRYVFFFFFSYSFCKARKWKKIHDDEKLTYWTWKSHEAILAMFSNRPLTQNAALAIEVIESNDKYQVVHAMAMAQEEYRLLFHDGEFMTAYLWSNEEKGMWYIWNESKRPQDKKLEKVCTSFDMSDYHHNAYLASNWNRLDALVVCVAVIGIAFPEIAFLRSLRAFRPLRIMVRIEQIKVVLGALMRAIPAMLATMLFCILFWFVLAILGVGWWEGKFKMCYPSTHNNSTMEPGEIATLSKQDCLAQSFVWSPSTFNFDNVFQALHSLFIIATRSNWNTLMFQATEGSPPGLTTAPDSHPFAALYFILVIILCSFFSLNLIVSVLVDNFNRIKAEKDGSAFQTETQREWVKNNSLLRRIALTPASNAPKQKIRKLCFILVEDNKFEQLILTCIILNAIAMACDHYNQSHEWNNVLFAIDALFVSIFALEVVVKILAYGFKVL</sequence>
<feature type="domain" description="Ion transport" evidence="6">
    <location>
        <begin position="281"/>
        <end position="343"/>
    </location>
</feature>